<protein>
    <submittedName>
        <fullName evidence="2">Glutathione S-transferase family protein</fullName>
    </submittedName>
</protein>
<dbReference type="GO" id="GO:0004364">
    <property type="term" value="F:glutathione transferase activity"/>
    <property type="evidence" value="ECO:0007669"/>
    <property type="project" value="TreeGrafter"/>
</dbReference>
<proteinExistence type="predicted"/>
<keyword evidence="2" id="KW-0808">Transferase</keyword>
<feature type="non-terminal residue" evidence="2">
    <location>
        <position position="71"/>
    </location>
</feature>
<sequence>MAEPLLIIGSYLSPYVRKVLVLLELKGIAYRIDPIVPFFGDEAFERLSPLRQIPVLVDGDFVLNDSSVICQ</sequence>
<dbReference type="InterPro" id="IPR036249">
    <property type="entry name" value="Thioredoxin-like_sf"/>
</dbReference>
<dbReference type="EMBL" id="QORE01004297">
    <property type="protein sequence ID" value="RCI62526.1"/>
    <property type="molecule type" value="Genomic_DNA"/>
</dbReference>
<dbReference type="PROSITE" id="PS50404">
    <property type="entry name" value="GST_NTER"/>
    <property type="match status" value="1"/>
</dbReference>
<organism evidence="2 3">
    <name type="scientific">Pseudomonas aeruginosa</name>
    <dbReference type="NCBI Taxonomy" id="287"/>
    <lineage>
        <taxon>Bacteria</taxon>
        <taxon>Pseudomonadati</taxon>
        <taxon>Pseudomonadota</taxon>
        <taxon>Gammaproteobacteria</taxon>
        <taxon>Pseudomonadales</taxon>
        <taxon>Pseudomonadaceae</taxon>
        <taxon>Pseudomonas</taxon>
    </lineage>
</organism>
<comment type="caution">
    <text evidence="2">The sequence shown here is derived from an EMBL/GenBank/DDBJ whole genome shotgun (WGS) entry which is preliminary data.</text>
</comment>
<name>A0A367LT85_PSEAI</name>
<dbReference type="GO" id="GO:0006749">
    <property type="term" value="P:glutathione metabolic process"/>
    <property type="evidence" value="ECO:0007669"/>
    <property type="project" value="TreeGrafter"/>
</dbReference>
<evidence type="ECO:0000313" key="2">
    <source>
        <dbReference type="EMBL" id="RCI62526.1"/>
    </source>
</evidence>
<feature type="domain" description="GST N-terminal" evidence="1">
    <location>
        <begin position="3"/>
        <end position="71"/>
    </location>
</feature>
<accession>A0A367LT85</accession>
<dbReference type="PANTHER" id="PTHR42673">
    <property type="entry name" value="MALEYLACETOACETATE ISOMERASE"/>
    <property type="match status" value="1"/>
</dbReference>
<dbReference type="AlphaFoldDB" id="A0A367LT85"/>
<dbReference type="Proteomes" id="UP000253594">
    <property type="component" value="Unassembled WGS sequence"/>
</dbReference>
<dbReference type="GO" id="GO:0016034">
    <property type="term" value="F:maleylacetoacetate isomerase activity"/>
    <property type="evidence" value="ECO:0007669"/>
    <property type="project" value="TreeGrafter"/>
</dbReference>
<dbReference type="CDD" id="cd00570">
    <property type="entry name" value="GST_N_family"/>
    <property type="match status" value="1"/>
</dbReference>
<dbReference type="Gene3D" id="3.40.30.10">
    <property type="entry name" value="Glutaredoxin"/>
    <property type="match status" value="1"/>
</dbReference>
<reference evidence="2 3" key="1">
    <citation type="submission" date="2018-07" db="EMBL/GenBank/DDBJ databases">
        <title>Mechanisms of high-level aminoglycoside resistance among Gram-negative pathogens in Brazil.</title>
        <authorList>
            <person name="Ballaben A.S."/>
            <person name="Darini A.L.C."/>
            <person name="Doi Y."/>
        </authorList>
    </citation>
    <scope>NUCLEOTIDE SEQUENCE [LARGE SCALE GENOMIC DNA]</scope>
    <source>
        <strain evidence="2 3">B2-305</strain>
    </source>
</reference>
<dbReference type="InterPro" id="IPR004045">
    <property type="entry name" value="Glutathione_S-Trfase_N"/>
</dbReference>
<evidence type="ECO:0000313" key="3">
    <source>
        <dbReference type="Proteomes" id="UP000253594"/>
    </source>
</evidence>
<dbReference type="GO" id="GO:0006559">
    <property type="term" value="P:L-phenylalanine catabolic process"/>
    <property type="evidence" value="ECO:0007669"/>
    <property type="project" value="TreeGrafter"/>
</dbReference>
<dbReference type="PANTHER" id="PTHR42673:SF21">
    <property type="entry name" value="GLUTATHIONE S-TRANSFERASE YFCF"/>
    <property type="match status" value="1"/>
</dbReference>
<gene>
    <name evidence="2" type="ORF">DT376_45885</name>
</gene>
<evidence type="ECO:0000259" key="1">
    <source>
        <dbReference type="PROSITE" id="PS50404"/>
    </source>
</evidence>
<dbReference type="SUPFAM" id="SSF52833">
    <property type="entry name" value="Thioredoxin-like"/>
    <property type="match status" value="1"/>
</dbReference>
<dbReference type="Pfam" id="PF13409">
    <property type="entry name" value="GST_N_2"/>
    <property type="match status" value="1"/>
</dbReference>